<reference evidence="2 3" key="1">
    <citation type="submission" date="2021-02" db="EMBL/GenBank/DDBJ databases">
        <authorList>
            <person name="Vanwijnsberghe S."/>
        </authorList>
    </citation>
    <scope>NUCLEOTIDE SEQUENCE [LARGE SCALE GENOMIC DNA]</scope>
    <source>
        <strain evidence="2 3">LMG 31837</strain>
    </source>
</reference>
<dbReference type="Gene3D" id="3.90.230.10">
    <property type="entry name" value="Creatinase/methionine aminopeptidase superfamily"/>
    <property type="match status" value="1"/>
</dbReference>
<organism evidence="2 3">
    <name type="scientific">Paraburkholderia haematera</name>
    <dbReference type="NCBI Taxonomy" id="2793077"/>
    <lineage>
        <taxon>Bacteria</taxon>
        <taxon>Pseudomonadati</taxon>
        <taxon>Pseudomonadota</taxon>
        <taxon>Betaproteobacteria</taxon>
        <taxon>Burkholderiales</taxon>
        <taxon>Burkholderiaceae</taxon>
        <taxon>Paraburkholderia</taxon>
    </lineage>
</organism>
<dbReference type="InterPro" id="IPR036005">
    <property type="entry name" value="Creatinase/aminopeptidase-like"/>
</dbReference>
<dbReference type="RefSeq" id="WP_211614110.1">
    <property type="nucleotide sequence ID" value="NZ_CAJNBK010000018.1"/>
</dbReference>
<evidence type="ECO:0000256" key="1">
    <source>
        <dbReference type="SAM" id="MobiDB-lite"/>
    </source>
</evidence>
<gene>
    <name evidence="2" type="ORF">R69888_05053</name>
</gene>
<feature type="region of interest" description="Disordered" evidence="1">
    <location>
        <begin position="70"/>
        <end position="109"/>
    </location>
</feature>
<dbReference type="Proteomes" id="UP000672526">
    <property type="component" value="Unassembled WGS sequence"/>
</dbReference>
<evidence type="ECO:0000313" key="3">
    <source>
        <dbReference type="Proteomes" id="UP000672526"/>
    </source>
</evidence>
<feature type="compositionally biased region" description="Basic and acidic residues" evidence="1">
    <location>
        <begin position="71"/>
        <end position="99"/>
    </location>
</feature>
<name>A0ABN7MG75_9BURK</name>
<comment type="caution">
    <text evidence="2">The sequence shown here is derived from an EMBL/GenBank/DDBJ whole genome shotgun (WGS) entry which is preliminary data.</text>
</comment>
<protein>
    <submittedName>
        <fullName evidence="2">Uncharacterized protein</fullName>
    </submittedName>
</protein>
<sequence>MENVRAGTNFHKSVSRAWKIPGPHPTCRFFTLAQRVGMIGEYPYVVDREDNDATGYDGVIEPGTTQCIKSDIGHEGGGEGVKLDEQVSVRDDSGVERLSDYPSGKRLLA</sequence>
<evidence type="ECO:0000313" key="2">
    <source>
        <dbReference type="EMBL" id="CAE6797632.1"/>
    </source>
</evidence>
<accession>A0ABN7MG75</accession>
<keyword evidence="3" id="KW-1185">Reference proteome</keyword>
<dbReference type="EMBL" id="CAJNBK010000018">
    <property type="protein sequence ID" value="CAE6797632.1"/>
    <property type="molecule type" value="Genomic_DNA"/>
</dbReference>
<proteinExistence type="predicted"/>